<dbReference type="GO" id="GO:0044718">
    <property type="term" value="P:siderophore transmembrane transport"/>
    <property type="evidence" value="ECO:0007669"/>
    <property type="project" value="TreeGrafter"/>
</dbReference>
<keyword evidence="13" id="KW-0675">Receptor</keyword>
<dbReference type="SUPFAM" id="SSF56935">
    <property type="entry name" value="Porins"/>
    <property type="match status" value="1"/>
</dbReference>
<keyword evidence="10" id="KW-0732">Signal</keyword>
<evidence type="ECO:0000256" key="8">
    <source>
        <dbReference type="PROSITE-ProRule" id="PRU01360"/>
    </source>
</evidence>
<keyword evidence="2 8" id="KW-0813">Transport</keyword>
<keyword evidence="14" id="KW-1185">Reference proteome</keyword>
<evidence type="ECO:0000256" key="3">
    <source>
        <dbReference type="ARBA" id="ARBA00022452"/>
    </source>
</evidence>
<feature type="domain" description="TonB-dependent receptor plug" evidence="12">
    <location>
        <begin position="64"/>
        <end position="159"/>
    </location>
</feature>
<dbReference type="AlphaFoldDB" id="A0A967BGB9"/>
<dbReference type="Pfam" id="PF07715">
    <property type="entry name" value="Plug"/>
    <property type="match status" value="1"/>
</dbReference>
<feature type="chain" id="PRO_5037100857" evidence="10">
    <location>
        <begin position="26"/>
        <end position="697"/>
    </location>
</feature>
<dbReference type="GO" id="GO:0009279">
    <property type="term" value="C:cell outer membrane"/>
    <property type="evidence" value="ECO:0007669"/>
    <property type="project" value="UniProtKB-SubCell"/>
</dbReference>
<feature type="signal peptide" evidence="10">
    <location>
        <begin position="1"/>
        <end position="25"/>
    </location>
</feature>
<keyword evidence="3 8" id="KW-1134">Transmembrane beta strand</keyword>
<evidence type="ECO:0000313" key="14">
    <source>
        <dbReference type="Proteomes" id="UP000639775"/>
    </source>
</evidence>
<evidence type="ECO:0000259" key="12">
    <source>
        <dbReference type="Pfam" id="PF07715"/>
    </source>
</evidence>
<dbReference type="InterPro" id="IPR039426">
    <property type="entry name" value="TonB-dep_rcpt-like"/>
</dbReference>
<comment type="similarity">
    <text evidence="8 9">Belongs to the TonB-dependent receptor family.</text>
</comment>
<name>A0A967BGB9_9RHOB</name>
<dbReference type="PANTHER" id="PTHR30069:SF49">
    <property type="entry name" value="OUTER MEMBRANE PROTEIN C"/>
    <property type="match status" value="1"/>
</dbReference>
<keyword evidence="7 8" id="KW-0998">Cell outer membrane</keyword>
<comment type="subcellular location">
    <subcellularLocation>
        <location evidence="1 8">Cell outer membrane</location>
        <topology evidence="1 8">Multi-pass membrane protein</topology>
    </subcellularLocation>
</comment>
<dbReference type="InterPro" id="IPR037066">
    <property type="entry name" value="Plug_dom_sf"/>
</dbReference>
<keyword evidence="6 8" id="KW-0472">Membrane</keyword>
<evidence type="ECO:0000256" key="6">
    <source>
        <dbReference type="ARBA" id="ARBA00023136"/>
    </source>
</evidence>
<dbReference type="Gene3D" id="2.40.170.20">
    <property type="entry name" value="TonB-dependent receptor, beta-barrel domain"/>
    <property type="match status" value="1"/>
</dbReference>
<sequence length="697" mass="75082">MFTTFPMRLGAVAVVLCSVSTLAQAQAQATLATDPATDGETILLTPIVVDADVPQHGPMSTILTATGQSSSPASDAAEVLRAVPGVTSGRMGGHGLELVIRGQQQNQLNIIDAGSFTYGACPNRMDPPTSTASLNRADTIIVEKGYASVTHGPGGSGGAVILEREAPQLDADKRTEGTFAAGTGTNGTGTEFGGTLSVDLGRGFYIEGGLERKSGDNYTDGSGRTVRSAFEQTNAGITLGYVGNGVDLAFDVDYALAEDVLFPGAGMDSPLDENFVYRLRGGVDVTAGALTRIEGNLYYSTVDHVMDNYSLRVLQPGTMAMRTPSTSDTIGGKLEAHLSFGATEAKLGVDYQSNTRFAAMYAGMPGMIPRLDAADPSRGRFLMWPDVTIAQTGVYFESQTDLSDRVRLKLGARYDHVRAKAGAANVSPALDGGRTPNTYYLREYGTTFNSARTEDNVGGLIRLEYDLTPDMMVFGGLSRSVRTADATERAMGRANWVGNPDIKPEKHHQLDLGLQIDKGQWYLNASAYSDWVDDYILRDQFSVANVITYRNISARLSGVELSAGWERNGWEIWGDAAYTRGHNETLNAPLAQIPPLQGQVSVAYGQDGWRAGARLNWADDQDRIDLFRDPRATNGYTTLDLFGSYEVHDSTVLMAGMNNVTDETYANHLSRSNLFDPAVSQVNEPGRTFYVKLESKF</sequence>
<keyword evidence="4 8" id="KW-0812">Transmembrane</keyword>
<dbReference type="InterPro" id="IPR000531">
    <property type="entry name" value="Beta-barrel_TonB"/>
</dbReference>
<keyword evidence="5 9" id="KW-0798">TonB box</keyword>
<evidence type="ECO:0000256" key="10">
    <source>
        <dbReference type="SAM" id="SignalP"/>
    </source>
</evidence>
<feature type="domain" description="TonB-dependent receptor-like beta-barrel" evidence="11">
    <location>
        <begin position="216"/>
        <end position="660"/>
    </location>
</feature>
<evidence type="ECO:0000313" key="13">
    <source>
        <dbReference type="EMBL" id="NHQ73542.1"/>
    </source>
</evidence>
<dbReference type="Pfam" id="PF00593">
    <property type="entry name" value="TonB_dep_Rec_b-barrel"/>
    <property type="match status" value="1"/>
</dbReference>
<dbReference type="Gene3D" id="2.170.130.10">
    <property type="entry name" value="TonB-dependent receptor, plug domain"/>
    <property type="match status" value="1"/>
</dbReference>
<proteinExistence type="inferred from homology"/>
<comment type="caution">
    <text evidence="13">The sequence shown here is derived from an EMBL/GenBank/DDBJ whole genome shotgun (WGS) entry which is preliminary data.</text>
</comment>
<gene>
    <name evidence="13" type="ORF">HAT86_03550</name>
</gene>
<organism evidence="13 14">
    <name type="scientific">Roseovarius gahaiensis</name>
    <dbReference type="NCBI Taxonomy" id="2716691"/>
    <lineage>
        <taxon>Bacteria</taxon>
        <taxon>Pseudomonadati</taxon>
        <taxon>Pseudomonadota</taxon>
        <taxon>Alphaproteobacteria</taxon>
        <taxon>Rhodobacterales</taxon>
        <taxon>Roseobacteraceae</taxon>
        <taxon>Roseovarius</taxon>
    </lineage>
</organism>
<dbReference type="InterPro" id="IPR036942">
    <property type="entry name" value="Beta-barrel_TonB_sf"/>
</dbReference>
<evidence type="ECO:0000256" key="9">
    <source>
        <dbReference type="RuleBase" id="RU003357"/>
    </source>
</evidence>
<evidence type="ECO:0000256" key="5">
    <source>
        <dbReference type="ARBA" id="ARBA00023077"/>
    </source>
</evidence>
<dbReference type="PROSITE" id="PS52016">
    <property type="entry name" value="TONB_DEPENDENT_REC_3"/>
    <property type="match status" value="1"/>
</dbReference>
<evidence type="ECO:0000256" key="7">
    <source>
        <dbReference type="ARBA" id="ARBA00023237"/>
    </source>
</evidence>
<dbReference type="PANTHER" id="PTHR30069">
    <property type="entry name" value="TONB-DEPENDENT OUTER MEMBRANE RECEPTOR"/>
    <property type="match status" value="1"/>
</dbReference>
<accession>A0A967BGB9</accession>
<reference evidence="13" key="1">
    <citation type="submission" date="2020-03" db="EMBL/GenBank/DDBJ databases">
        <title>Roseovarius gahaiensis sp. nov., isolated from Gahai Saline Lake, China.</title>
        <authorList>
            <person name="Sun X."/>
        </authorList>
    </citation>
    <scope>NUCLEOTIDE SEQUENCE</scope>
    <source>
        <strain evidence="13">GH877</strain>
    </source>
</reference>
<evidence type="ECO:0000259" key="11">
    <source>
        <dbReference type="Pfam" id="PF00593"/>
    </source>
</evidence>
<dbReference type="EMBL" id="JAAORB010000004">
    <property type="protein sequence ID" value="NHQ73542.1"/>
    <property type="molecule type" value="Genomic_DNA"/>
</dbReference>
<dbReference type="Proteomes" id="UP000639775">
    <property type="component" value="Unassembled WGS sequence"/>
</dbReference>
<protein>
    <submittedName>
        <fullName evidence="13">TonB-dependent receptor</fullName>
    </submittedName>
</protein>
<dbReference type="InterPro" id="IPR012910">
    <property type="entry name" value="Plug_dom"/>
</dbReference>
<dbReference type="RefSeq" id="WP_167193477.1">
    <property type="nucleotide sequence ID" value="NZ_JAAORB010000004.1"/>
</dbReference>
<evidence type="ECO:0000256" key="2">
    <source>
        <dbReference type="ARBA" id="ARBA00022448"/>
    </source>
</evidence>
<evidence type="ECO:0000256" key="1">
    <source>
        <dbReference type="ARBA" id="ARBA00004571"/>
    </source>
</evidence>
<dbReference type="GO" id="GO:0015344">
    <property type="term" value="F:siderophore uptake transmembrane transporter activity"/>
    <property type="evidence" value="ECO:0007669"/>
    <property type="project" value="TreeGrafter"/>
</dbReference>
<evidence type="ECO:0000256" key="4">
    <source>
        <dbReference type="ARBA" id="ARBA00022692"/>
    </source>
</evidence>